<feature type="transmembrane region" description="Helical" evidence="1">
    <location>
        <begin position="439"/>
        <end position="462"/>
    </location>
</feature>
<keyword evidence="3" id="KW-1185">Reference proteome</keyword>
<proteinExistence type="predicted"/>
<feature type="transmembrane region" description="Helical" evidence="1">
    <location>
        <begin position="158"/>
        <end position="177"/>
    </location>
</feature>
<feature type="transmembrane region" description="Helical" evidence="1">
    <location>
        <begin position="483"/>
        <end position="505"/>
    </location>
</feature>
<feature type="transmembrane region" description="Helical" evidence="1">
    <location>
        <begin position="230"/>
        <end position="247"/>
    </location>
</feature>
<gene>
    <name evidence="2" type="ORF">Lsan_2516</name>
</gene>
<comment type="caution">
    <text evidence="2">The sequence shown here is derived from an EMBL/GenBank/DDBJ whole genome shotgun (WGS) entry which is preliminary data.</text>
</comment>
<sequence length="675" mass="77603">MSKATSLSIRFFNIKKLRSVISWQKIVLPILLLLVGNFYTYYSITHKNYPSIFYQNEFAPAVMFACGYEFANPVSISSSLQSFLDNKTSTFECKNLAQKHSTSLNYFQSLEHYMILSAGVLWKIFGVNWNHLIPLFLILYSISLLATYFIFRLGMNQFFSFFFALFVAVSFLQMYYVTQLRDYSVAPFLLCAVCILGKLVVTPPNRKKLLLLSVFSGMLLGLGLGFRIDLLIILPFFLITVLFFVKVDKNAIQDKLTAIVIFLISFFVVGFPVLNALHHHGGGDLAHIIILGLADSFTPSLGLGQPETYSVIPAYRDLIPFTAVNSFSQRIYGVVGLIPTATKNYSYYSTLFLLNYLSTFPADFLVRIYASLLQVPLIFAHGFWYKMVNYIPLRNIIAILPFVVTATISFFQLRKALFLLFALLYLGTYPVLQFDPRHYFYLEFVGLWFIGFLCQQCVFLIQNKSNKVLFEEIKSRIGARWKVISVTVIMSFAILSISIISLRFYQEDHLNKLFNNYLVAKTQTINPILNEENKHYIIELPLKNNDRQSSYLDTVYLKITSKEKCPLNQISLKLHYIERAPVFGNAEETLTLPTEHAITYFLPIYNFHNGSGKDILDEAFLPSYWVDSLEYSSTDASCIQDIAYLKDINNIPLLLTLKLQPGWEKTKLYQYFQRI</sequence>
<feature type="transmembrane region" description="Helical" evidence="1">
    <location>
        <begin position="396"/>
        <end position="427"/>
    </location>
</feature>
<dbReference type="PATRIC" id="fig|45074.5.peg.2705"/>
<evidence type="ECO:0000313" key="2">
    <source>
        <dbReference type="EMBL" id="KTD57771.1"/>
    </source>
</evidence>
<feature type="transmembrane region" description="Helical" evidence="1">
    <location>
        <begin position="364"/>
        <end position="384"/>
    </location>
</feature>
<dbReference type="RefSeq" id="WP_058514593.1">
    <property type="nucleotide sequence ID" value="NZ_CAAAIH010000041.1"/>
</dbReference>
<keyword evidence="1 2" id="KW-0812">Transmembrane</keyword>
<feature type="transmembrane region" description="Helical" evidence="1">
    <location>
        <begin position="21"/>
        <end position="42"/>
    </location>
</feature>
<name>A0A0W0YLR9_9GAMM</name>
<feature type="transmembrane region" description="Helical" evidence="1">
    <location>
        <begin position="259"/>
        <end position="277"/>
    </location>
</feature>
<feature type="transmembrane region" description="Helical" evidence="1">
    <location>
        <begin position="208"/>
        <end position="224"/>
    </location>
</feature>
<accession>A0A0W0YLR9</accession>
<feature type="transmembrane region" description="Helical" evidence="1">
    <location>
        <begin position="183"/>
        <end position="201"/>
    </location>
</feature>
<protein>
    <submittedName>
        <fullName evidence="2">Transmembrane protein</fullName>
    </submittedName>
</protein>
<dbReference type="STRING" id="45074.Lsan_2516"/>
<reference evidence="2 3" key="1">
    <citation type="submission" date="2015-11" db="EMBL/GenBank/DDBJ databases">
        <title>Genomic analysis of 38 Legionella species identifies large and diverse effector repertoires.</title>
        <authorList>
            <person name="Burstein D."/>
            <person name="Amaro F."/>
            <person name="Zusman T."/>
            <person name="Lifshitz Z."/>
            <person name="Cohen O."/>
            <person name="Gilbert J.A."/>
            <person name="Pupko T."/>
            <person name="Shuman H.A."/>
            <person name="Segal G."/>
        </authorList>
    </citation>
    <scope>NUCLEOTIDE SEQUENCE [LARGE SCALE GENOMIC DNA]</scope>
    <source>
        <strain evidence="2 3">SC-63-C7</strain>
    </source>
</reference>
<organism evidence="2 3">
    <name type="scientific">Legionella santicrucis</name>
    <dbReference type="NCBI Taxonomy" id="45074"/>
    <lineage>
        <taxon>Bacteria</taxon>
        <taxon>Pseudomonadati</taxon>
        <taxon>Pseudomonadota</taxon>
        <taxon>Gammaproteobacteria</taxon>
        <taxon>Legionellales</taxon>
        <taxon>Legionellaceae</taxon>
        <taxon>Legionella</taxon>
    </lineage>
</organism>
<keyword evidence="1" id="KW-1133">Transmembrane helix</keyword>
<dbReference type="EMBL" id="LNYU01000072">
    <property type="protein sequence ID" value="KTD57771.1"/>
    <property type="molecule type" value="Genomic_DNA"/>
</dbReference>
<evidence type="ECO:0000313" key="3">
    <source>
        <dbReference type="Proteomes" id="UP000054703"/>
    </source>
</evidence>
<feature type="transmembrane region" description="Helical" evidence="1">
    <location>
        <begin position="132"/>
        <end position="151"/>
    </location>
</feature>
<evidence type="ECO:0000256" key="1">
    <source>
        <dbReference type="SAM" id="Phobius"/>
    </source>
</evidence>
<dbReference type="AlphaFoldDB" id="A0A0W0YLR9"/>
<dbReference type="Proteomes" id="UP000054703">
    <property type="component" value="Unassembled WGS sequence"/>
</dbReference>
<dbReference type="OrthoDB" id="5653202at2"/>
<keyword evidence="1" id="KW-0472">Membrane</keyword>